<organism evidence="1 2">
    <name type="scientific">Mycena belliarum</name>
    <dbReference type="NCBI Taxonomy" id="1033014"/>
    <lineage>
        <taxon>Eukaryota</taxon>
        <taxon>Fungi</taxon>
        <taxon>Dikarya</taxon>
        <taxon>Basidiomycota</taxon>
        <taxon>Agaricomycotina</taxon>
        <taxon>Agaricomycetes</taxon>
        <taxon>Agaricomycetidae</taxon>
        <taxon>Agaricales</taxon>
        <taxon>Marasmiineae</taxon>
        <taxon>Mycenaceae</taxon>
        <taxon>Mycena</taxon>
    </lineage>
</organism>
<dbReference type="AlphaFoldDB" id="A0AAD6U1I8"/>
<feature type="non-terminal residue" evidence="1">
    <location>
        <position position="152"/>
    </location>
</feature>
<proteinExistence type="predicted"/>
<name>A0AAD6U1I8_9AGAR</name>
<keyword evidence="2" id="KW-1185">Reference proteome</keyword>
<evidence type="ECO:0000313" key="1">
    <source>
        <dbReference type="EMBL" id="KAJ7085172.1"/>
    </source>
</evidence>
<feature type="non-terminal residue" evidence="1">
    <location>
        <position position="1"/>
    </location>
</feature>
<protein>
    <submittedName>
        <fullName evidence="1">Uncharacterized protein</fullName>
    </submittedName>
</protein>
<dbReference type="EMBL" id="JARJCN010000035">
    <property type="protein sequence ID" value="KAJ7085172.1"/>
    <property type="molecule type" value="Genomic_DNA"/>
</dbReference>
<accession>A0AAD6U1I8</accession>
<reference evidence="1" key="1">
    <citation type="submission" date="2023-03" db="EMBL/GenBank/DDBJ databases">
        <title>Massive genome expansion in bonnet fungi (Mycena s.s.) driven by repeated elements and novel gene families across ecological guilds.</title>
        <authorList>
            <consortium name="Lawrence Berkeley National Laboratory"/>
            <person name="Harder C.B."/>
            <person name="Miyauchi S."/>
            <person name="Viragh M."/>
            <person name="Kuo A."/>
            <person name="Thoen E."/>
            <person name="Andreopoulos B."/>
            <person name="Lu D."/>
            <person name="Skrede I."/>
            <person name="Drula E."/>
            <person name="Henrissat B."/>
            <person name="Morin E."/>
            <person name="Kohler A."/>
            <person name="Barry K."/>
            <person name="LaButti K."/>
            <person name="Morin E."/>
            <person name="Salamov A."/>
            <person name="Lipzen A."/>
            <person name="Mereny Z."/>
            <person name="Hegedus B."/>
            <person name="Baldrian P."/>
            <person name="Stursova M."/>
            <person name="Weitz H."/>
            <person name="Taylor A."/>
            <person name="Grigoriev I.V."/>
            <person name="Nagy L.G."/>
            <person name="Martin F."/>
            <person name="Kauserud H."/>
        </authorList>
    </citation>
    <scope>NUCLEOTIDE SEQUENCE</scope>
    <source>
        <strain evidence="1">CBHHK173m</strain>
    </source>
</reference>
<dbReference type="Proteomes" id="UP001222325">
    <property type="component" value="Unassembled WGS sequence"/>
</dbReference>
<comment type="caution">
    <text evidence="1">The sequence shown here is derived from an EMBL/GenBank/DDBJ whole genome shotgun (WGS) entry which is preliminary data.</text>
</comment>
<evidence type="ECO:0000313" key="2">
    <source>
        <dbReference type="Proteomes" id="UP001222325"/>
    </source>
</evidence>
<gene>
    <name evidence="1" type="ORF">B0H15DRAFT_740226</name>
</gene>
<sequence>KPQLRRITHRGVFTVEARKIMRLAVDAGCARGKIGPLLQRMGSIFGIRIAKSISRRTVSRVVLEGGIGSEMQIQYEASRNRAITISADSTSNRGINFESTHIACRAPNYAAGAHDVDLQSQPKLRLTGVHSTVDHSSAESASGWIKLRLQQF</sequence>